<keyword evidence="4" id="KW-1185">Reference proteome</keyword>
<dbReference type="GO" id="GO:0004081">
    <property type="term" value="F:bis(5'-nucleosyl)-tetraphosphatase (asymmetrical) activity"/>
    <property type="evidence" value="ECO:0007669"/>
    <property type="project" value="TreeGrafter"/>
</dbReference>
<dbReference type="PROSITE" id="PS51462">
    <property type="entry name" value="NUDIX"/>
    <property type="match status" value="1"/>
</dbReference>
<evidence type="ECO:0000313" key="3">
    <source>
        <dbReference type="EMBL" id="NGO71745.1"/>
    </source>
</evidence>
<dbReference type="Proteomes" id="UP000477722">
    <property type="component" value="Unassembled WGS sequence"/>
</dbReference>
<dbReference type="Gene3D" id="3.90.79.10">
    <property type="entry name" value="Nucleoside Triphosphate Pyrophosphohydrolase"/>
    <property type="match status" value="1"/>
</dbReference>
<dbReference type="InterPro" id="IPR051325">
    <property type="entry name" value="Nudix_hydrolase_domain"/>
</dbReference>
<dbReference type="AlphaFoldDB" id="A0A6G4X2L4"/>
<name>A0A6G4X2L4_9ACTN</name>
<keyword evidence="1" id="KW-0378">Hydrolase</keyword>
<accession>A0A6G4X2L4</accession>
<dbReference type="InterPro" id="IPR000086">
    <property type="entry name" value="NUDIX_hydrolase_dom"/>
</dbReference>
<dbReference type="PANTHER" id="PTHR21340">
    <property type="entry name" value="DIADENOSINE 5,5-P1,P4-TETRAPHOSPHATE PYROPHOSPHOHYDROLASE MUTT"/>
    <property type="match status" value="1"/>
</dbReference>
<dbReference type="PANTHER" id="PTHR21340:SF0">
    <property type="entry name" value="BIS(5'-NUCLEOSYL)-TETRAPHOSPHATASE [ASYMMETRICAL]"/>
    <property type="match status" value="1"/>
</dbReference>
<sequence>MTPHTPAGPVRAAGCVLWRRAPSGDGIELALVHRPKYGDWSWPKGKLNRAEREDARCGERRAARREVREETGMECELGAPLPTMRYLAQGRPKVVSYWAAEATDGEFAVNREVDRLLWLSPRDARRHLTYDHDRPLVDALLNTLHQVCD</sequence>
<dbReference type="Pfam" id="PF00293">
    <property type="entry name" value="NUDIX"/>
    <property type="match status" value="1"/>
</dbReference>
<dbReference type="InterPro" id="IPR015797">
    <property type="entry name" value="NUDIX_hydrolase-like_dom_sf"/>
</dbReference>
<dbReference type="EMBL" id="JAAKZZ010000346">
    <property type="protein sequence ID" value="NGO71745.1"/>
    <property type="molecule type" value="Genomic_DNA"/>
</dbReference>
<comment type="caution">
    <text evidence="3">The sequence shown here is derived from an EMBL/GenBank/DDBJ whole genome shotgun (WGS) entry which is preliminary data.</text>
</comment>
<proteinExistence type="predicted"/>
<dbReference type="SUPFAM" id="SSF55811">
    <property type="entry name" value="Nudix"/>
    <property type="match status" value="1"/>
</dbReference>
<evidence type="ECO:0000313" key="4">
    <source>
        <dbReference type="Proteomes" id="UP000477722"/>
    </source>
</evidence>
<protein>
    <submittedName>
        <fullName evidence="3">NUDIX domain-containing protein</fullName>
    </submittedName>
</protein>
<feature type="domain" description="Nudix hydrolase" evidence="2">
    <location>
        <begin position="8"/>
        <end position="142"/>
    </location>
</feature>
<organism evidence="3 4">
    <name type="scientific">Streptomyces boncukensis</name>
    <dbReference type="NCBI Taxonomy" id="2711219"/>
    <lineage>
        <taxon>Bacteria</taxon>
        <taxon>Bacillati</taxon>
        <taxon>Actinomycetota</taxon>
        <taxon>Actinomycetes</taxon>
        <taxon>Kitasatosporales</taxon>
        <taxon>Streptomycetaceae</taxon>
        <taxon>Streptomyces</taxon>
    </lineage>
</organism>
<reference evidence="3 4" key="1">
    <citation type="submission" date="2020-02" db="EMBL/GenBank/DDBJ databases">
        <title>Whole-genome analyses of novel actinobacteria.</title>
        <authorList>
            <person name="Sahin N."/>
            <person name="Tatar D."/>
        </authorList>
    </citation>
    <scope>NUCLEOTIDE SEQUENCE [LARGE SCALE GENOMIC DNA]</scope>
    <source>
        <strain evidence="3 4">SB3404</strain>
    </source>
</reference>
<evidence type="ECO:0000256" key="1">
    <source>
        <dbReference type="ARBA" id="ARBA00022801"/>
    </source>
</evidence>
<evidence type="ECO:0000259" key="2">
    <source>
        <dbReference type="PROSITE" id="PS51462"/>
    </source>
</evidence>
<gene>
    <name evidence="3" type="ORF">G5C65_26015</name>
</gene>
<dbReference type="CDD" id="cd03673">
    <property type="entry name" value="NUDIX_Ap6A_hydrolase"/>
    <property type="match status" value="1"/>
</dbReference>
<dbReference type="GO" id="GO:0006754">
    <property type="term" value="P:ATP biosynthetic process"/>
    <property type="evidence" value="ECO:0007669"/>
    <property type="project" value="TreeGrafter"/>
</dbReference>
<dbReference type="GO" id="GO:0006167">
    <property type="term" value="P:AMP biosynthetic process"/>
    <property type="evidence" value="ECO:0007669"/>
    <property type="project" value="TreeGrafter"/>
</dbReference>